<dbReference type="Proteomes" id="UP000681967">
    <property type="component" value="Unassembled WGS sequence"/>
</dbReference>
<gene>
    <name evidence="1" type="ORF">BYL167_LOCUS67711</name>
    <name evidence="2" type="ORF">GIL414_LOCUS77413</name>
</gene>
<evidence type="ECO:0000313" key="3">
    <source>
        <dbReference type="Proteomes" id="UP000681967"/>
    </source>
</evidence>
<feature type="non-terminal residue" evidence="1">
    <location>
        <position position="276"/>
    </location>
</feature>
<proteinExistence type="predicted"/>
<dbReference type="SUPFAM" id="SSF56399">
    <property type="entry name" value="ADP-ribosylation"/>
    <property type="match status" value="1"/>
</dbReference>
<dbReference type="AlphaFoldDB" id="A0A8S3FIK9"/>
<evidence type="ECO:0000313" key="1">
    <source>
        <dbReference type="EMBL" id="CAF5125445.1"/>
    </source>
</evidence>
<name>A0A8S3FIK9_9BILA</name>
<organism evidence="1 3">
    <name type="scientific">Rotaria magnacalcarata</name>
    <dbReference type="NCBI Taxonomy" id="392030"/>
    <lineage>
        <taxon>Eukaryota</taxon>
        <taxon>Metazoa</taxon>
        <taxon>Spiralia</taxon>
        <taxon>Gnathifera</taxon>
        <taxon>Rotifera</taxon>
        <taxon>Eurotatoria</taxon>
        <taxon>Bdelloidea</taxon>
        <taxon>Philodinida</taxon>
        <taxon>Philodinidae</taxon>
        <taxon>Rotaria</taxon>
    </lineage>
</organism>
<comment type="caution">
    <text evidence="1">The sequence shown here is derived from an EMBL/GenBank/DDBJ whole genome shotgun (WGS) entry which is preliminary data.</text>
</comment>
<dbReference type="Proteomes" id="UP000681720">
    <property type="component" value="Unassembled WGS sequence"/>
</dbReference>
<dbReference type="PROSITE" id="PS51996">
    <property type="entry name" value="TR_MART"/>
    <property type="match status" value="1"/>
</dbReference>
<dbReference type="EMBL" id="CAJOBJ010347609">
    <property type="protein sequence ID" value="CAF5203738.1"/>
    <property type="molecule type" value="Genomic_DNA"/>
</dbReference>
<protein>
    <submittedName>
        <fullName evidence="1">Uncharacterized protein</fullName>
    </submittedName>
</protein>
<sequence length="276" mass="32115">MVRFSFFDHNVGLTQDLSKQTTDLLWFQLEQDVILQIPGNKQEMIDACRLYYRGNPKVLKMIDHFKNEYRSDEAIQTYLKKSFLYKIVNKALRIKDFDELDKFRCFVKDLIENIACGHRKMSQSTKEPLFVYRGMKMNQDEIGKFKENEGNLVSIHGLLETTSIRSTALTQVIKVVRETHMIPVLLEIESDLNHNASFTDTIQCGDLPSEKDILFDSNVTFRLEKVKTDEKVVLMALKVSTDGETIKQKYIEDTHRQIENLSMKILFGRLMCDIGL</sequence>
<dbReference type="Gene3D" id="3.90.176.10">
    <property type="entry name" value="Toxin ADP-ribosyltransferase, Chain A, domain 1"/>
    <property type="match status" value="1"/>
</dbReference>
<dbReference type="EMBL" id="CAJOBH010246166">
    <property type="protein sequence ID" value="CAF5125445.1"/>
    <property type="molecule type" value="Genomic_DNA"/>
</dbReference>
<accession>A0A8S3FIK9</accession>
<evidence type="ECO:0000313" key="2">
    <source>
        <dbReference type="EMBL" id="CAF5203738.1"/>
    </source>
</evidence>
<dbReference type="GO" id="GO:0005576">
    <property type="term" value="C:extracellular region"/>
    <property type="evidence" value="ECO:0007669"/>
    <property type="project" value="InterPro"/>
</dbReference>
<reference evidence="1" key="1">
    <citation type="submission" date="2021-02" db="EMBL/GenBank/DDBJ databases">
        <authorList>
            <person name="Nowell W R."/>
        </authorList>
    </citation>
    <scope>NUCLEOTIDE SEQUENCE</scope>
</reference>